<sequence>MTDLLVSRPDMADTIAAMLSPDPLVGSLSGLFLAAPRRTGKSTFLRTDLTPLLKSKGKTVLYVDLWADRTRDPGALIFDCIRAGLEEHSSSIRRFQKSMPVDRIGILGFSISFKSAEEFTGTPSDALQLLAAATGRDVVLIVDEAQQSLESEDGISAMFALKAARDAVNQKPGADQPKLYLVMTGSHRDKLAALVYDQKSPFFGAQVRDFPPLGKEYSKAVADRVNTHLSEGNRLSVDELDQAFQRLGRKPEMLIECLRDLVLEPVEAPIALEAIVERRKAQMEAARRSEIAALSNLQQAILRRIARERTDFAPFTAETRHALAEVNGGRMPSLGAIQKALDVLREKGFIWRPGYGAYALENAEIVGALDL</sequence>
<gene>
    <name evidence="1" type="ORF">SAMN04489859_1002142</name>
</gene>
<evidence type="ECO:0008006" key="3">
    <source>
        <dbReference type="Google" id="ProtNLM"/>
    </source>
</evidence>
<dbReference type="PANTHER" id="PTHR34301:SF8">
    <property type="entry name" value="ATPASE DOMAIN-CONTAINING PROTEIN"/>
    <property type="match status" value="1"/>
</dbReference>
<dbReference type="AlphaFoldDB" id="A0A1H8EL93"/>
<keyword evidence="2" id="KW-1185">Reference proteome</keyword>
<evidence type="ECO:0000313" key="2">
    <source>
        <dbReference type="Proteomes" id="UP000199054"/>
    </source>
</evidence>
<dbReference type="EMBL" id="FODE01000002">
    <property type="protein sequence ID" value="SEN20265.1"/>
    <property type="molecule type" value="Genomic_DNA"/>
</dbReference>
<dbReference type="Gene3D" id="3.40.50.300">
    <property type="entry name" value="P-loop containing nucleotide triphosphate hydrolases"/>
    <property type="match status" value="1"/>
</dbReference>
<dbReference type="RefSeq" id="WP_139208096.1">
    <property type="nucleotide sequence ID" value="NZ_CP067127.1"/>
</dbReference>
<evidence type="ECO:0000313" key="1">
    <source>
        <dbReference type="EMBL" id="SEN20265.1"/>
    </source>
</evidence>
<protein>
    <recommendedName>
        <fullName evidence="3">AAA ATPase domain-containing protein</fullName>
    </recommendedName>
</protein>
<proteinExistence type="predicted"/>
<dbReference type="Proteomes" id="UP000199054">
    <property type="component" value="Unassembled WGS sequence"/>
</dbReference>
<dbReference type="SUPFAM" id="SSF52540">
    <property type="entry name" value="P-loop containing nucleoside triphosphate hydrolases"/>
    <property type="match status" value="1"/>
</dbReference>
<organism evidence="1 2">
    <name type="scientific">Paracoccus alcaliphilus</name>
    <dbReference type="NCBI Taxonomy" id="34002"/>
    <lineage>
        <taxon>Bacteria</taxon>
        <taxon>Pseudomonadati</taxon>
        <taxon>Pseudomonadota</taxon>
        <taxon>Alphaproteobacteria</taxon>
        <taxon>Rhodobacterales</taxon>
        <taxon>Paracoccaceae</taxon>
        <taxon>Paracoccus</taxon>
    </lineage>
</organism>
<name>A0A1H8EL93_9RHOB</name>
<dbReference type="InterPro" id="IPR027417">
    <property type="entry name" value="P-loop_NTPase"/>
</dbReference>
<reference evidence="1 2" key="1">
    <citation type="submission" date="2016-10" db="EMBL/GenBank/DDBJ databases">
        <authorList>
            <person name="de Groot N.N."/>
        </authorList>
    </citation>
    <scope>NUCLEOTIDE SEQUENCE [LARGE SCALE GENOMIC DNA]</scope>
    <source>
        <strain evidence="1 2">DSM 8512</strain>
    </source>
</reference>
<dbReference type="OrthoDB" id="8576717at2"/>
<dbReference type="PANTHER" id="PTHR34301">
    <property type="entry name" value="DNA-BINDING PROTEIN-RELATED"/>
    <property type="match status" value="1"/>
</dbReference>
<accession>A0A1H8EL93</accession>